<comment type="caution">
    <text evidence="1">The sequence shown here is derived from an EMBL/GenBank/DDBJ whole genome shotgun (WGS) entry which is preliminary data.</text>
</comment>
<reference evidence="1 2" key="1">
    <citation type="submission" date="2020-10" db="EMBL/GenBank/DDBJ databases">
        <title>Phylogeny of dyella-like bacteria.</title>
        <authorList>
            <person name="Fu J."/>
        </authorList>
    </citation>
    <scope>NUCLEOTIDE SEQUENCE [LARGE SCALE GENOMIC DNA]</scope>
    <source>
        <strain evidence="1 2">BB4</strain>
    </source>
</reference>
<gene>
    <name evidence="1" type="ORF">ISS97_17260</name>
</gene>
<name>A0ABW8KBE1_9GAMM</name>
<keyword evidence="2" id="KW-1185">Reference proteome</keyword>
<protein>
    <submittedName>
        <fullName evidence="1">Uncharacterized protein</fullName>
    </submittedName>
</protein>
<dbReference type="EMBL" id="JADIKD010000012">
    <property type="protein sequence ID" value="MFK2919023.1"/>
    <property type="molecule type" value="Genomic_DNA"/>
</dbReference>
<proteinExistence type="predicted"/>
<organism evidence="1 2">
    <name type="scientific">Dyella koreensis</name>
    <dbReference type="NCBI Taxonomy" id="311235"/>
    <lineage>
        <taxon>Bacteria</taxon>
        <taxon>Pseudomonadati</taxon>
        <taxon>Pseudomonadota</taxon>
        <taxon>Gammaproteobacteria</taxon>
        <taxon>Lysobacterales</taxon>
        <taxon>Rhodanobacteraceae</taxon>
        <taxon>Dyella</taxon>
    </lineage>
</organism>
<evidence type="ECO:0000313" key="2">
    <source>
        <dbReference type="Proteomes" id="UP001620408"/>
    </source>
</evidence>
<evidence type="ECO:0000313" key="1">
    <source>
        <dbReference type="EMBL" id="MFK2919023.1"/>
    </source>
</evidence>
<dbReference type="RefSeq" id="WP_379983351.1">
    <property type="nucleotide sequence ID" value="NZ_JADIKD010000012.1"/>
</dbReference>
<sequence length="263" mass="29221">MSYVTSRAVRVTHAYDALFGALQLTSGLQHLHSHDLGLLFDAAYTALLYSHAPKYLRDMQQDLDELLTRAHAQPRHLLEMHGALVLMRDFDAARALRQRYPQVPFEAIPTITTLSRRCHPATPNVFAWEPSTQSLRCRPALYEAAACILVLAAPSCAMSQAALRLIEQDPVLHAVFKTHAAWLIPPRSTLDLEAMVHWNSAHPQAALVLMHHASDWPIASPFKTPTFCFRRANGMTRIVTAMPLPALGLALHREIVAAHLPSG</sequence>
<dbReference type="Proteomes" id="UP001620408">
    <property type="component" value="Unassembled WGS sequence"/>
</dbReference>
<accession>A0ABW8KBE1</accession>